<protein>
    <submittedName>
        <fullName evidence="1">Uncharacterized protein</fullName>
    </submittedName>
</protein>
<keyword evidence="2" id="KW-1185">Reference proteome</keyword>
<dbReference type="InterPro" id="IPR036583">
    <property type="entry name" value="23S_rRNA_IVS_sf"/>
</dbReference>
<sequence>MDTAMLVFEITKSSPVEERYSLTDQMRRASVRWQRKFPKPGVVAAIVLRL</sequence>
<evidence type="ECO:0000313" key="1">
    <source>
        <dbReference type="EMBL" id="BAM01922.1"/>
    </source>
</evidence>
<dbReference type="STRING" id="926550.CLDAP_38820"/>
<dbReference type="KEGG" id="cap:CLDAP_38820"/>
<dbReference type="EMBL" id="AP012337">
    <property type="protein sequence ID" value="BAM01922.1"/>
    <property type="molecule type" value="Genomic_DNA"/>
</dbReference>
<reference evidence="1 2" key="1">
    <citation type="submission" date="2012-02" db="EMBL/GenBank/DDBJ databases">
        <title>Complete genome sequence of Caldilinea aerophila DSM 14535 (= NBRC 102666).</title>
        <authorList>
            <person name="Oguchi A."/>
            <person name="Hosoyama A."/>
            <person name="Sekine M."/>
            <person name="Fukai R."/>
            <person name="Kato Y."/>
            <person name="Nakamura S."/>
            <person name="Hanada S."/>
            <person name="Yamazaki S."/>
            <person name="Fujita N."/>
        </authorList>
    </citation>
    <scope>NUCLEOTIDE SEQUENCE [LARGE SCALE GENOMIC DNA]</scope>
    <source>
        <strain evidence="2">DSM 14535 / JCM 11387 / NBRC 104270 / STL-6-O1</strain>
    </source>
</reference>
<accession>I0I9I4</accession>
<name>I0I9I4_CALAS</name>
<dbReference type="HOGENOM" id="CLU_3115640_0_0_0"/>
<dbReference type="SUPFAM" id="SSF158446">
    <property type="entry name" value="IVS-encoded protein-like"/>
    <property type="match status" value="1"/>
</dbReference>
<organism evidence="1 2">
    <name type="scientific">Caldilinea aerophila (strain DSM 14535 / JCM 11387 / NBRC 104270 / STL-6-O1)</name>
    <dbReference type="NCBI Taxonomy" id="926550"/>
    <lineage>
        <taxon>Bacteria</taxon>
        <taxon>Bacillati</taxon>
        <taxon>Chloroflexota</taxon>
        <taxon>Caldilineae</taxon>
        <taxon>Caldilineales</taxon>
        <taxon>Caldilineaceae</taxon>
        <taxon>Caldilinea</taxon>
    </lineage>
</organism>
<dbReference type="Proteomes" id="UP000007880">
    <property type="component" value="Chromosome"/>
</dbReference>
<dbReference type="Gene3D" id="1.20.1440.60">
    <property type="entry name" value="23S rRNA-intervening sequence"/>
    <property type="match status" value="1"/>
</dbReference>
<gene>
    <name evidence="1" type="ordered locus">CLDAP_38820</name>
</gene>
<evidence type="ECO:0000313" key="2">
    <source>
        <dbReference type="Proteomes" id="UP000007880"/>
    </source>
</evidence>
<proteinExistence type="predicted"/>
<dbReference type="AlphaFoldDB" id="I0I9I4"/>